<dbReference type="PANTHER" id="PTHR32305">
    <property type="match status" value="1"/>
</dbReference>
<dbReference type="Gene3D" id="2.180.10.10">
    <property type="entry name" value="RHS repeat-associated core"/>
    <property type="match status" value="1"/>
</dbReference>
<dbReference type="InterPro" id="IPR050708">
    <property type="entry name" value="T6SS_VgrG/RHS"/>
</dbReference>
<dbReference type="PANTHER" id="PTHR32305:SF15">
    <property type="entry name" value="PROTEIN RHSA-RELATED"/>
    <property type="match status" value="1"/>
</dbReference>
<dbReference type="OrthoDB" id="8553452at2"/>
<organism evidence="2 3">
    <name type="scientific">Pseudoduganella armeniaca</name>
    <dbReference type="NCBI Taxonomy" id="2072590"/>
    <lineage>
        <taxon>Bacteria</taxon>
        <taxon>Pseudomonadati</taxon>
        <taxon>Pseudomonadota</taxon>
        <taxon>Betaproteobacteria</taxon>
        <taxon>Burkholderiales</taxon>
        <taxon>Oxalobacteraceae</taxon>
        <taxon>Telluria group</taxon>
        <taxon>Pseudoduganella</taxon>
    </lineage>
</organism>
<sequence>MLLFLAEATSITGQDNKVVERLEYDAWGRRRAPDHKSTPNTLDGVLDNKGFTGHEMLDQLDLVHMNGRVYDPAIGRFLSADAMVADPTSGQNFNRYSYVSNNPTNLTDPSGFCEVVTGSMVCKTGQALVDAVKQVVVYFGGDFVSSGGGKATKGSEGQTNASRRTEAVRENQKVSASAGEPKDRAGQVFSDKLEVGTSGDQLMFRQTGTWTSEASATSRATGCQLICIDQVNGLASPRLHSSGDIVRDAVQNYYSQSAAGVWNASREVFKWWAAAATRAVAASGGVTPVVALSKNVLLEALSNAKPTSGHPNQLMTTLEDGTRVIFRKDFGDNAHPIGGPFQGQGPINHYNIQIQSASGRTIENVHVVPNGSGEFIFWGKDGVIKQ</sequence>
<evidence type="ECO:0000256" key="1">
    <source>
        <dbReference type="SAM" id="MobiDB-lite"/>
    </source>
</evidence>
<dbReference type="AlphaFoldDB" id="A0A2R4CA03"/>
<reference evidence="2 3" key="1">
    <citation type="submission" date="2018-03" db="EMBL/GenBank/DDBJ databases">
        <title>Massilia armeniaca sp. nov., isolated from desert soil.</title>
        <authorList>
            <person name="Huang H."/>
            <person name="Ren M."/>
        </authorList>
    </citation>
    <scope>NUCLEOTIDE SEQUENCE [LARGE SCALE GENOMIC DNA]</scope>
    <source>
        <strain evidence="2 3">ZMN-3</strain>
    </source>
</reference>
<feature type="compositionally biased region" description="Basic and acidic residues" evidence="1">
    <location>
        <begin position="163"/>
        <end position="172"/>
    </location>
</feature>
<gene>
    <name evidence="2" type="ORF">C9I28_12455</name>
</gene>
<evidence type="ECO:0000313" key="3">
    <source>
        <dbReference type="Proteomes" id="UP000240505"/>
    </source>
</evidence>
<dbReference type="Proteomes" id="UP000240505">
    <property type="component" value="Chromosome"/>
</dbReference>
<keyword evidence="3" id="KW-1185">Reference proteome</keyword>
<dbReference type="InterPro" id="IPR022385">
    <property type="entry name" value="Rhs_assc_core"/>
</dbReference>
<name>A0A2R4CA03_9BURK</name>
<dbReference type="EMBL" id="CP028324">
    <property type="protein sequence ID" value="AVR96421.1"/>
    <property type="molecule type" value="Genomic_DNA"/>
</dbReference>
<dbReference type="NCBIfam" id="TIGR03696">
    <property type="entry name" value="Rhs_assc_core"/>
    <property type="match status" value="1"/>
</dbReference>
<protein>
    <recommendedName>
        <fullName evidence="4">RHS repeat-associated core domain-containing protein</fullName>
    </recommendedName>
</protein>
<proteinExistence type="predicted"/>
<dbReference type="RefSeq" id="WP_107141768.1">
    <property type="nucleotide sequence ID" value="NZ_CP028324.1"/>
</dbReference>
<evidence type="ECO:0008006" key="4">
    <source>
        <dbReference type="Google" id="ProtNLM"/>
    </source>
</evidence>
<evidence type="ECO:0000313" key="2">
    <source>
        <dbReference type="EMBL" id="AVR96421.1"/>
    </source>
</evidence>
<dbReference type="KEGG" id="masz:C9I28_12455"/>
<accession>A0A2R4CA03</accession>
<feature type="region of interest" description="Disordered" evidence="1">
    <location>
        <begin position="147"/>
        <end position="187"/>
    </location>
</feature>